<dbReference type="SUPFAM" id="SSF50104">
    <property type="entry name" value="Translation proteins SH3-like domain"/>
    <property type="match status" value="1"/>
</dbReference>
<dbReference type="GO" id="GO:0009507">
    <property type="term" value="C:chloroplast"/>
    <property type="evidence" value="ECO:0007669"/>
    <property type="project" value="UniProtKB-SubCell"/>
</dbReference>
<evidence type="ECO:0000256" key="6">
    <source>
        <dbReference type="ARBA" id="ARBA00023274"/>
    </source>
</evidence>
<dbReference type="Pfam" id="PF01157">
    <property type="entry name" value="Ribosomal_L21e"/>
    <property type="match status" value="1"/>
</dbReference>
<dbReference type="GO" id="GO:1990904">
    <property type="term" value="C:ribonucleoprotein complex"/>
    <property type="evidence" value="ECO:0007669"/>
    <property type="project" value="UniProtKB-KW"/>
</dbReference>
<keyword evidence="8" id="KW-1185">Reference proteome</keyword>
<dbReference type="InterPro" id="IPR036948">
    <property type="entry name" value="Ribosomal_eL21_sf"/>
</dbReference>
<evidence type="ECO:0000256" key="2">
    <source>
        <dbReference type="ARBA" id="ARBA00008427"/>
    </source>
</evidence>
<dbReference type="FunFam" id="2.30.30.70:FF:000001">
    <property type="entry name" value="60S ribosomal protein L21"/>
    <property type="match status" value="1"/>
</dbReference>
<dbReference type="AlphaFoldDB" id="A0A4D9D540"/>
<name>A0A4D9D540_9STRA</name>
<keyword evidence="4" id="KW-0934">Plastid</keyword>
<evidence type="ECO:0000256" key="4">
    <source>
        <dbReference type="ARBA" id="ARBA00022640"/>
    </source>
</evidence>
<comment type="caution">
    <text evidence="7">The sequence shown here is derived from an EMBL/GenBank/DDBJ whole genome shotgun (WGS) entry which is preliminary data.</text>
</comment>
<dbReference type="InterPro" id="IPR008991">
    <property type="entry name" value="Translation_prot_SH3-like_sf"/>
</dbReference>
<dbReference type="GO" id="GO:0005840">
    <property type="term" value="C:ribosome"/>
    <property type="evidence" value="ECO:0007669"/>
    <property type="project" value="UniProtKB-KW"/>
</dbReference>
<evidence type="ECO:0000256" key="5">
    <source>
        <dbReference type="ARBA" id="ARBA00022980"/>
    </source>
</evidence>
<proteinExistence type="inferred from homology"/>
<reference evidence="7 8" key="1">
    <citation type="submission" date="2019-01" db="EMBL/GenBank/DDBJ databases">
        <title>Nuclear Genome Assembly of the Microalgal Biofuel strain Nannochloropsis salina CCMP1776.</title>
        <authorList>
            <person name="Hovde B."/>
        </authorList>
    </citation>
    <scope>NUCLEOTIDE SEQUENCE [LARGE SCALE GENOMIC DNA]</scope>
    <source>
        <strain evidence="7 8">CCMP1776</strain>
    </source>
</reference>
<evidence type="ECO:0000313" key="7">
    <source>
        <dbReference type="EMBL" id="TFJ84565.1"/>
    </source>
</evidence>
<evidence type="ECO:0000256" key="3">
    <source>
        <dbReference type="ARBA" id="ARBA00022528"/>
    </source>
</evidence>
<evidence type="ECO:0000256" key="1">
    <source>
        <dbReference type="ARBA" id="ARBA00004229"/>
    </source>
</evidence>
<dbReference type="Gene3D" id="2.30.30.70">
    <property type="entry name" value="Ribosomal protein L21"/>
    <property type="match status" value="1"/>
</dbReference>
<comment type="similarity">
    <text evidence="2">Belongs to the eukaryotic ribosomal protein eL21 family.</text>
</comment>
<organism evidence="7 8">
    <name type="scientific">Nannochloropsis salina CCMP1776</name>
    <dbReference type="NCBI Taxonomy" id="1027361"/>
    <lineage>
        <taxon>Eukaryota</taxon>
        <taxon>Sar</taxon>
        <taxon>Stramenopiles</taxon>
        <taxon>Ochrophyta</taxon>
        <taxon>Eustigmatophyceae</taxon>
        <taxon>Eustigmatales</taxon>
        <taxon>Monodopsidaceae</taxon>
        <taxon>Microchloropsis</taxon>
        <taxon>Microchloropsis salina</taxon>
    </lineage>
</organism>
<keyword evidence="6" id="KW-0687">Ribonucleoprotein</keyword>
<evidence type="ECO:0008006" key="9">
    <source>
        <dbReference type="Google" id="ProtNLM"/>
    </source>
</evidence>
<dbReference type="PROSITE" id="PS01171">
    <property type="entry name" value="RIBOSOMAL_L21E"/>
    <property type="match status" value="1"/>
</dbReference>
<dbReference type="PANTHER" id="PTHR20981">
    <property type="entry name" value="60S RIBOSOMAL PROTEIN L21"/>
    <property type="match status" value="1"/>
</dbReference>
<dbReference type="InterPro" id="IPR018259">
    <property type="entry name" value="Ribosomal_eL21_CS"/>
</dbReference>
<dbReference type="GO" id="GO:0003735">
    <property type="term" value="F:structural constituent of ribosome"/>
    <property type="evidence" value="ECO:0007669"/>
    <property type="project" value="InterPro"/>
</dbReference>
<dbReference type="EMBL" id="SDOX01000018">
    <property type="protein sequence ID" value="TFJ84565.1"/>
    <property type="molecule type" value="Genomic_DNA"/>
</dbReference>
<protein>
    <recommendedName>
        <fullName evidence="9">60S ribosomal protein L21</fullName>
    </recommendedName>
</protein>
<dbReference type="Gene3D" id="6.10.250.3260">
    <property type="match status" value="1"/>
</dbReference>
<gene>
    <name evidence="7" type="ORF">NSK_004030</name>
</gene>
<dbReference type="OrthoDB" id="1539250at2759"/>
<keyword evidence="3" id="KW-0150">Chloroplast</keyword>
<evidence type="ECO:0000313" key="8">
    <source>
        <dbReference type="Proteomes" id="UP000355283"/>
    </source>
</evidence>
<dbReference type="Proteomes" id="UP000355283">
    <property type="component" value="Unassembled WGS sequence"/>
</dbReference>
<accession>A0A4D9D540</accession>
<comment type="subcellular location">
    <subcellularLocation>
        <location evidence="1">Plastid</location>
        <location evidence="1">Chloroplast</location>
    </subcellularLocation>
</comment>
<sequence length="160" mass="18548">MPHSYGYRARTRSMFRRDFGEHGVNPLSIYMRNYKVGDVVDIKANPSIQKGMPFKGYHGRTGVVYNVTKRALGVEVNKLVNGKIIKKKINVRVEHLRPSTSRKEWIERVRQNELQKKAVKAGEKEYRELKRLPKAPKEAFTFKYDGEVQTVQAIPFVDLV</sequence>
<dbReference type="GO" id="GO:0006412">
    <property type="term" value="P:translation"/>
    <property type="evidence" value="ECO:0007669"/>
    <property type="project" value="InterPro"/>
</dbReference>
<dbReference type="InterPro" id="IPR001147">
    <property type="entry name" value="Ribosomal_eL21"/>
</dbReference>
<keyword evidence="5" id="KW-0689">Ribosomal protein</keyword>